<evidence type="ECO:0000259" key="1">
    <source>
        <dbReference type="Pfam" id="PF20179"/>
    </source>
</evidence>
<organism evidence="2">
    <name type="scientific">Ostreococcus sp. 'lucimarinus'</name>
    <dbReference type="NCBI Taxonomy" id="242159"/>
    <lineage>
        <taxon>Eukaryota</taxon>
        <taxon>Viridiplantae</taxon>
        <taxon>Chlorophyta</taxon>
        <taxon>Mamiellophyceae</taxon>
        <taxon>Mamiellales</taxon>
        <taxon>Bathycoccaceae</taxon>
        <taxon>Ostreococcus</taxon>
    </lineage>
</organism>
<dbReference type="AlphaFoldDB" id="A0A7R9SZT8"/>
<proteinExistence type="predicted"/>
<evidence type="ECO:0000313" key="2">
    <source>
        <dbReference type="EMBL" id="CAD8220212.1"/>
    </source>
</evidence>
<reference evidence="2" key="1">
    <citation type="submission" date="2021-01" db="EMBL/GenBank/DDBJ databases">
        <authorList>
            <person name="Corre E."/>
            <person name="Pelletier E."/>
            <person name="Niang G."/>
            <person name="Scheremetjew M."/>
            <person name="Finn R."/>
            <person name="Kale V."/>
            <person name="Holt S."/>
            <person name="Cochrane G."/>
            <person name="Meng A."/>
            <person name="Brown T."/>
            <person name="Cohen L."/>
        </authorList>
    </citation>
    <scope>NUCLEOTIDE SEQUENCE</scope>
    <source>
        <strain evidence="2">Clade-A-BCC118000</strain>
    </source>
</reference>
<dbReference type="InterPro" id="IPR046824">
    <property type="entry name" value="Mss51-like_C"/>
</dbReference>
<feature type="domain" description="Mitochondrial splicing suppressor 51-like C-terminal" evidence="1">
    <location>
        <begin position="38"/>
        <end position="176"/>
    </location>
</feature>
<accession>A0A7R9SZT8</accession>
<sequence length="269" mass="29235">MLADTRKTAGSSREALRSSIVARFSEDESLMETFGPVLSIVDALERMYEEYSVTSTSGTLRIRALGAADAFELARWRTFAALAVLLENCKRVEVEFIGPTLRRLDPGVVCEATSTDGSGRLRIQAIRGLYPEVSDVASASASEAAAYDVVVAFNAGLPVGGDWARAIERIVSEHVDAFAANAPSLGNVAPPFWVSDYNEEAIDIAFAFLRHVVQRVLESRNVDSRAEAIYLEPYSNAAYQSRKRISSCTVPAHANAYACAFVGLSRLEE</sequence>
<dbReference type="Pfam" id="PF20179">
    <property type="entry name" value="MSS51_C"/>
    <property type="match status" value="1"/>
</dbReference>
<gene>
    <name evidence="2" type="ORF">OLUC0939_LOCUS931</name>
</gene>
<name>A0A7R9SZT8_9CHLO</name>
<protein>
    <recommendedName>
        <fullName evidence="1">Mitochondrial splicing suppressor 51-like C-terminal domain-containing protein</fullName>
    </recommendedName>
</protein>
<dbReference type="EMBL" id="HBDX01001060">
    <property type="protein sequence ID" value="CAD8220212.1"/>
    <property type="molecule type" value="Transcribed_RNA"/>
</dbReference>